<evidence type="ECO:0000256" key="1">
    <source>
        <dbReference type="ARBA" id="ARBA00001946"/>
    </source>
</evidence>
<evidence type="ECO:0000256" key="3">
    <source>
        <dbReference type="ARBA" id="ARBA00005663"/>
    </source>
</evidence>
<proteinExistence type="inferred from homology"/>
<evidence type="ECO:0000313" key="21">
    <source>
        <dbReference type="Proteomes" id="UP000019151"/>
    </source>
</evidence>
<dbReference type="GO" id="GO:0004540">
    <property type="term" value="F:RNA nuclease activity"/>
    <property type="evidence" value="ECO:0007669"/>
    <property type="project" value="InterPro"/>
</dbReference>
<organism evidence="20 21">
    <name type="scientific">Gemmatirosa kalamazoonensis</name>
    <dbReference type="NCBI Taxonomy" id="861299"/>
    <lineage>
        <taxon>Bacteria</taxon>
        <taxon>Pseudomonadati</taxon>
        <taxon>Gemmatimonadota</taxon>
        <taxon>Gemmatimonadia</taxon>
        <taxon>Gemmatimonadales</taxon>
        <taxon>Gemmatimonadaceae</taxon>
        <taxon>Gemmatirosa</taxon>
    </lineage>
</organism>
<keyword evidence="12" id="KW-0699">rRNA-binding</keyword>
<dbReference type="SUPFAM" id="SSF50249">
    <property type="entry name" value="Nucleic acid-binding proteins"/>
    <property type="match status" value="1"/>
</dbReference>
<dbReference type="InterPro" id="IPR019307">
    <property type="entry name" value="RNA-bd_AU-1/RNase_E/G"/>
</dbReference>
<evidence type="ECO:0000256" key="7">
    <source>
        <dbReference type="ARBA" id="ARBA00022519"/>
    </source>
</evidence>
<dbReference type="GO" id="GO:0006364">
    <property type="term" value="P:rRNA processing"/>
    <property type="evidence" value="ECO:0007669"/>
    <property type="project" value="UniProtKB-KW"/>
</dbReference>
<evidence type="ECO:0000313" key="20">
    <source>
        <dbReference type="EMBL" id="AHG90875.1"/>
    </source>
</evidence>
<keyword evidence="21" id="KW-1185">Reference proteome</keyword>
<evidence type="ECO:0000256" key="2">
    <source>
        <dbReference type="ARBA" id="ARBA00004496"/>
    </source>
</evidence>
<dbReference type="GO" id="GO:0004519">
    <property type="term" value="F:endonuclease activity"/>
    <property type="evidence" value="ECO:0007669"/>
    <property type="project" value="UniProtKB-KW"/>
</dbReference>
<keyword evidence="14" id="KW-0378">Hydrolase</keyword>
<feature type="compositionally biased region" description="Acidic residues" evidence="18">
    <location>
        <begin position="75"/>
        <end position="92"/>
    </location>
</feature>
<evidence type="ECO:0000256" key="6">
    <source>
        <dbReference type="ARBA" id="ARBA00022490"/>
    </source>
</evidence>
<dbReference type="InParanoid" id="W0RKM8"/>
<dbReference type="NCBIfam" id="TIGR00757">
    <property type="entry name" value="RNaseEG"/>
    <property type="match status" value="1"/>
</dbReference>
<dbReference type="Gene3D" id="3.40.1260.20">
    <property type="entry name" value="Ribonuclease E, catalytic domain"/>
    <property type="match status" value="1"/>
</dbReference>
<dbReference type="KEGG" id="gba:J421_3338"/>
<evidence type="ECO:0000256" key="12">
    <source>
        <dbReference type="ARBA" id="ARBA00022730"/>
    </source>
</evidence>
<keyword evidence="6" id="KW-0963">Cytoplasm</keyword>
<dbReference type="InterPro" id="IPR048583">
    <property type="entry name" value="RNase_E_G_thioredoxin-like"/>
</dbReference>
<dbReference type="InterPro" id="IPR004659">
    <property type="entry name" value="RNase_E/G"/>
</dbReference>
<dbReference type="CDD" id="cd04453">
    <property type="entry name" value="S1_RNase_E"/>
    <property type="match status" value="1"/>
</dbReference>
<feature type="region of interest" description="Disordered" evidence="18">
    <location>
        <begin position="75"/>
        <end position="106"/>
    </location>
</feature>
<dbReference type="GO" id="GO:0046872">
    <property type="term" value="F:metal ion binding"/>
    <property type="evidence" value="ECO:0007669"/>
    <property type="project" value="UniProtKB-KW"/>
</dbReference>
<keyword evidence="5" id="KW-1003">Cell membrane</keyword>
<evidence type="ECO:0000256" key="13">
    <source>
        <dbReference type="ARBA" id="ARBA00022759"/>
    </source>
</evidence>
<evidence type="ECO:0000256" key="16">
    <source>
        <dbReference type="ARBA" id="ARBA00022884"/>
    </source>
</evidence>
<dbReference type="STRING" id="861299.J421_3338"/>
<dbReference type="GO" id="GO:0016787">
    <property type="term" value="F:hydrolase activity"/>
    <property type="evidence" value="ECO:0007669"/>
    <property type="project" value="UniProtKB-KW"/>
</dbReference>
<dbReference type="Gene3D" id="2.40.50.140">
    <property type="entry name" value="Nucleic acid-binding proteins"/>
    <property type="match status" value="1"/>
</dbReference>
<dbReference type="GO" id="GO:0019843">
    <property type="term" value="F:rRNA binding"/>
    <property type="evidence" value="ECO:0007669"/>
    <property type="project" value="UniProtKB-KW"/>
</dbReference>
<keyword evidence="7" id="KW-0997">Cell inner membrane</keyword>
<evidence type="ECO:0000256" key="14">
    <source>
        <dbReference type="ARBA" id="ARBA00022801"/>
    </source>
</evidence>
<dbReference type="PANTHER" id="PTHR30001">
    <property type="entry name" value="RIBONUCLEASE"/>
    <property type="match status" value="1"/>
</dbReference>
<evidence type="ECO:0000259" key="19">
    <source>
        <dbReference type="PROSITE" id="PS50126"/>
    </source>
</evidence>
<dbReference type="Pfam" id="PF20833">
    <property type="entry name" value="RNase_E_G_Thio"/>
    <property type="match status" value="1"/>
</dbReference>
<keyword evidence="10" id="KW-0540">Nuclease</keyword>
<dbReference type="SMART" id="SM00316">
    <property type="entry name" value="S1"/>
    <property type="match status" value="1"/>
</dbReference>
<dbReference type="PANTHER" id="PTHR30001:SF1">
    <property type="entry name" value="RIBONUCLEASE E_G-LIKE PROTEIN, CHLOROPLASTIC"/>
    <property type="match status" value="1"/>
</dbReference>
<feature type="domain" description="S1 motif" evidence="19">
    <location>
        <begin position="39"/>
        <end position="142"/>
    </location>
</feature>
<dbReference type="RefSeq" id="WP_025412341.1">
    <property type="nucleotide sequence ID" value="NZ_CP007128.1"/>
</dbReference>
<name>W0RKM8_9BACT</name>
<comment type="similarity">
    <text evidence="3">Belongs to the RNase E/G family. RNase G subfamily.</text>
</comment>
<dbReference type="PROSITE" id="PS50126">
    <property type="entry name" value="S1"/>
    <property type="match status" value="1"/>
</dbReference>
<reference evidence="20 21" key="1">
    <citation type="journal article" date="2014" name="Genome Announc.">
        <title>Genome Sequence and Methylome of Soil Bacterium Gemmatirosa kalamazoonensis KBS708T, a Member of the Rarely Cultivated Gemmatimonadetes Phylum.</title>
        <authorList>
            <person name="Debruyn J.M."/>
            <person name="Radosevich M."/>
            <person name="Wommack K.E."/>
            <person name="Polson S.W."/>
            <person name="Hauser L.J."/>
            <person name="Fawaz M.N."/>
            <person name="Korlach J."/>
            <person name="Tsai Y.C."/>
        </authorList>
    </citation>
    <scope>NUCLEOTIDE SEQUENCE [LARGE SCALE GENOMIC DNA]</scope>
    <source>
        <strain evidence="20 21">KBS708</strain>
    </source>
</reference>
<dbReference type="GO" id="GO:0008033">
    <property type="term" value="P:tRNA processing"/>
    <property type="evidence" value="ECO:0007669"/>
    <property type="project" value="UniProtKB-KW"/>
</dbReference>
<evidence type="ECO:0000256" key="17">
    <source>
        <dbReference type="ARBA" id="ARBA00023136"/>
    </source>
</evidence>
<evidence type="ECO:0000256" key="18">
    <source>
        <dbReference type="SAM" id="MobiDB-lite"/>
    </source>
</evidence>
<dbReference type="InterPro" id="IPR012340">
    <property type="entry name" value="NA-bd_OB-fold"/>
</dbReference>
<evidence type="ECO:0000256" key="5">
    <source>
        <dbReference type="ARBA" id="ARBA00022475"/>
    </source>
</evidence>
<keyword evidence="11" id="KW-0479">Metal-binding</keyword>
<dbReference type="EMBL" id="CP007128">
    <property type="protein sequence ID" value="AHG90875.1"/>
    <property type="molecule type" value="Genomic_DNA"/>
</dbReference>
<keyword evidence="16" id="KW-0694">RNA-binding</keyword>
<keyword evidence="9" id="KW-0819">tRNA processing</keyword>
<dbReference type="eggNOG" id="COG1530">
    <property type="taxonomic scope" value="Bacteria"/>
</dbReference>
<dbReference type="InterPro" id="IPR003029">
    <property type="entry name" value="S1_domain"/>
</dbReference>
<gene>
    <name evidence="20" type="ORF">J421_3338</name>
</gene>
<dbReference type="HOGENOM" id="CLU_003468_5_3_0"/>
<comment type="subcellular location">
    <subcellularLocation>
        <location evidence="2">Cytoplasm</location>
    </subcellularLocation>
</comment>
<evidence type="ECO:0000256" key="8">
    <source>
        <dbReference type="ARBA" id="ARBA00022552"/>
    </source>
</evidence>
<comment type="cofactor">
    <cofactor evidence="1">
        <name>Mg(2+)</name>
        <dbReference type="ChEBI" id="CHEBI:18420"/>
    </cofactor>
</comment>
<dbReference type="PATRIC" id="fig|861299.3.peg.3390"/>
<keyword evidence="17" id="KW-0472">Membrane</keyword>
<keyword evidence="13" id="KW-0255">Endonuclease</keyword>
<dbReference type="Pfam" id="PF10150">
    <property type="entry name" value="RNase_E_G"/>
    <property type="match status" value="1"/>
</dbReference>
<evidence type="ECO:0000256" key="9">
    <source>
        <dbReference type="ARBA" id="ARBA00022694"/>
    </source>
</evidence>
<evidence type="ECO:0000256" key="10">
    <source>
        <dbReference type="ARBA" id="ARBA00022722"/>
    </source>
</evidence>
<keyword evidence="15" id="KW-0460">Magnesium</keyword>
<protein>
    <recommendedName>
        <fullName evidence="4">Ribonuclease G</fullName>
    </recommendedName>
</protein>
<sequence>MKRDILINAGARETRVAILEDDQLVELLVERPDSRRMVGDIYLGKVEAVLPGIQAAFVNIGTEKAAFLHASDLVYDEGGDPEEPDDDDDSDESSSRASKRRAAAPSIEEVLKKGQDLLVQVSKEPISTKGPRVTAQISLAGRFIVYMPSASRVGVSRKISDREERRRLKELVGAVLPDDAGGVIVRTVSEDATQETFRRELETLMNTWKRIVRKKRFMRAPALIHRETNMTRGLMRDLFSDKVESLVVDSRQVHGEILEYLNGIAPELGNRVKLYEESTPLFDKYEIETEIRDLFKRRCDLPSGGYLIIEQTEALVSIDVNSGRFVGKKDPEKTSLKTNTEAAREIARQLRLRDVGGIIVCDFIDMEVQANRDRVLQELRMHLSRDRARTKAFAVSELGLVEMTRQRVRQSHLQNMTEPCPTCAGTGRVFTPETILRRMERSVRRMASDGRKENLVVRLHPETALHVLTEEQDLLRKLEKSVGFSLELRDDPLLKPDEFKLVVKGAGRDVTQQYAVA</sequence>
<accession>W0RKM8</accession>
<keyword evidence="8" id="KW-0698">rRNA processing</keyword>
<dbReference type="OrthoDB" id="9804278at2"/>
<dbReference type="AlphaFoldDB" id="W0RKM8"/>
<evidence type="ECO:0000256" key="11">
    <source>
        <dbReference type="ARBA" id="ARBA00022723"/>
    </source>
</evidence>
<evidence type="ECO:0000256" key="15">
    <source>
        <dbReference type="ARBA" id="ARBA00022842"/>
    </source>
</evidence>
<evidence type="ECO:0000256" key="4">
    <source>
        <dbReference type="ARBA" id="ARBA00017719"/>
    </source>
</evidence>
<dbReference type="GO" id="GO:0005737">
    <property type="term" value="C:cytoplasm"/>
    <property type="evidence" value="ECO:0007669"/>
    <property type="project" value="UniProtKB-SubCell"/>
</dbReference>
<dbReference type="Proteomes" id="UP000019151">
    <property type="component" value="Chromosome"/>
</dbReference>